<dbReference type="PANTHER" id="PTHR38471">
    <property type="entry name" value="FOUR HELIX BUNDLE PROTEIN"/>
    <property type="match status" value="1"/>
</dbReference>
<dbReference type="InterPro" id="IPR012657">
    <property type="entry name" value="23S_rRNA-intervening_sequence"/>
</dbReference>
<gene>
    <name evidence="1" type="ORF">COT42_04090</name>
</gene>
<dbReference type="CDD" id="cd16377">
    <property type="entry name" value="23S_rRNA_IVP_like"/>
    <property type="match status" value="1"/>
</dbReference>
<protein>
    <submittedName>
        <fullName evidence="1">Four helix bundle protein</fullName>
    </submittedName>
</protein>
<dbReference type="Pfam" id="PF05635">
    <property type="entry name" value="23S_rRNA_IVP"/>
    <property type="match status" value="1"/>
</dbReference>
<dbReference type="Proteomes" id="UP000231343">
    <property type="component" value="Unassembled WGS sequence"/>
</dbReference>
<dbReference type="EMBL" id="PEYM01000069">
    <property type="protein sequence ID" value="PIS29890.1"/>
    <property type="molecule type" value="Genomic_DNA"/>
</dbReference>
<accession>A0A2H0XY44</accession>
<dbReference type="NCBIfam" id="TIGR02436">
    <property type="entry name" value="four helix bundle protein"/>
    <property type="match status" value="1"/>
</dbReference>
<dbReference type="SUPFAM" id="SSF158446">
    <property type="entry name" value="IVS-encoded protein-like"/>
    <property type="match status" value="1"/>
</dbReference>
<proteinExistence type="predicted"/>
<organism evidence="1 2">
    <name type="scientific">Candidatus Saganbacteria bacterium CG08_land_8_20_14_0_20_45_16</name>
    <dbReference type="NCBI Taxonomy" id="2014293"/>
    <lineage>
        <taxon>Bacteria</taxon>
        <taxon>Bacillati</taxon>
        <taxon>Saganbacteria</taxon>
    </lineage>
</organism>
<evidence type="ECO:0000313" key="1">
    <source>
        <dbReference type="EMBL" id="PIS29890.1"/>
    </source>
</evidence>
<dbReference type="AlphaFoldDB" id="A0A2H0XY44"/>
<dbReference type="Gene3D" id="1.20.1440.60">
    <property type="entry name" value="23S rRNA-intervening sequence"/>
    <property type="match status" value="1"/>
</dbReference>
<reference evidence="1 2" key="1">
    <citation type="submission" date="2017-09" db="EMBL/GenBank/DDBJ databases">
        <title>Depth-based differentiation of microbial function through sediment-hosted aquifers and enrichment of novel symbionts in the deep terrestrial subsurface.</title>
        <authorList>
            <person name="Probst A.J."/>
            <person name="Ladd B."/>
            <person name="Jarett J.K."/>
            <person name="Geller-Mcgrath D.E."/>
            <person name="Sieber C.M."/>
            <person name="Emerson J.B."/>
            <person name="Anantharaman K."/>
            <person name="Thomas B.C."/>
            <person name="Malmstrom R."/>
            <person name="Stieglmeier M."/>
            <person name="Klingl A."/>
            <person name="Woyke T."/>
            <person name="Ryan C.M."/>
            <person name="Banfield J.F."/>
        </authorList>
    </citation>
    <scope>NUCLEOTIDE SEQUENCE [LARGE SCALE GENOMIC DNA]</scope>
    <source>
        <strain evidence="1">CG08_land_8_20_14_0_20_45_16</strain>
    </source>
</reference>
<dbReference type="InterPro" id="IPR036583">
    <property type="entry name" value="23S_rRNA_IVS_sf"/>
</dbReference>
<evidence type="ECO:0000313" key="2">
    <source>
        <dbReference type="Proteomes" id="UP000231343"/>
    </source>
</evidence>
<dbReference type="PANTHER" id="PTHR38471:SF2">
    <property type="entry name" value="FOUR HELIX BUNDLE PROTEIN"/>
    <property type="match status" value="1"/>
</dbReference>
<name>A0A2H0XY44_UNCSA</name>
<sequence length="115" mass="13052">MAFRFQNFPVYKEIKIYIKNVYHHSSKFPKDEQFGLSSQLQRAATSIALNLTEGSDRGSDKKFSHFIQMAIGSLNETVAIFDIGLDNEFINGQSYDIMIGQAENIVKQLSGLRRS</sequence>
<comment type="caution">
    <text evidence="1">The sequence shown here is derived from an EMBL/GenBank/DDBJ whole genome shotgun (WGS) entry which is preliminary data.</text>
</comment>